<dbReference type="InParanoid" id="L9L420"/>
<evidence type="ECO:0000313" key="3">
    <source>
        <dbReference type="Proteomes" id="UP000011518"/>
    </source>
</evidence>
<sequence length="142" mass="14383">MAGASGVTGRELRAGGGAAAPAGSAGGENSDSATNRVPSRPFGTRNPDSAEEPTPRSKRGIRELIAPDPGWSRRAGLLLRDPGRSSAPSSAGQHAASGPCASGLQTRLLTTCSGAELLDPQDGEKIKGTPRVRNASCVPQEI</sequence>
<evidence type="ECO:0000313" key="2">
    <source>
        <dbReference type="EMBL" id="ELW68142.1"/>
    </source>
</evidence>
<name>L9L420_TUPCH</name>
<reference evidence="3" key="1">
    <citation type="submission" date="2012-07" db="EMBL/GenBank/DDBJ databases">
        <title>Genome of the Chinese tree shrew, a rising model animal genetically related to primates.</title>
        <authorList>
            <person name="Zhang G."/>
            <person name="Fan Y."/>
            <person name="Yao Y."/>
            <person name="Huang Z."/>
        </authorList>
    </citation>
    <scope>NUCLEOTIDE SEQUENCE [LARGE SCALE GENOMIC DNA]</scope>
</reference>
<dbReference type="EMBL" id="KB320579">
    <property type="protein sequence ID" value="ELW68142.1"/>
    <property type="molecule type" value="Genomic_DNA"/>
</dbReference>
<accession>L9L420</accession>
<feature type="region of interest" description="Disordered" evidence="1">
    <location>
        <begin position="121"/>
        <end position="142"/>
    </location>
</feature>
<evidence type="ECO:0000256" key="1">
    <source>
        <dbReference type="SAM" id="MobiDB-lite"/>
    </source>
</evidence>
<gene>
    <name evidence="2" type="ORF">TREES_T100003870</name>
</gene>
<reference evidence="3" key="2">
    <citation type="journal article" date="2013" name="Nat. Commun.">
        <title>Genome of the Chinese tree shrew.</title>
        <authorList>
            <person name="Fan Y."/>
            <person name="Huang Z.Y."/>
            <person name="Cao C.C."/>
            <person name="Chen C.S."/>
            <person name="Chen Y.X."/>
            <person name="Fan D.D."/>
            <person name="He J."/>
            <person name="Hou H.L."/>
            <person name="Hu L."/>
            <person name="Hu X.T."/>
            <person name="Jiang X.T."/>
            <person name="Lai R."/>
            <person name="Lang Y.S."/>
            <person name="Liang B."/>
            <person name="Liao S.G."/>
            <person name="Mu D."/>
            <person name="Ma Y.Y."/>
            <person name="Niu Y.Y."/>
            <person name="Sun X.Q."/>
            <person name="Xia J.Q."/>
            <person name="Xiao J."/>
            <person name="Xiong Z.Q."/>
            <person name="Xu L."/>
            <person name="Yang L."/>
            <person name="Zhang Y."/>
            <person name="Zhao W."/>
            <person name="Zhao X.D."/>
            <person name="Zheng Y.T."/>
            <person name="Zhou J.M."/>
            <person name="Zhu Y.B."/>
            <person name="Zhang G.J."/>
            <person name="Wang J."/>
            <person name="Yao Y.G."/>
        </authorList>
    </citation>
    <scope>NUCLEOTIDE SEQUENCE [LARGE SCALE GENOMIC DNA]</scope>
</reference>
<protein>
    <submittedName>
        <fullName evidence="2">Uncharacterized protein</fullName>
    </submittedName>
</protein>
<dbReference type="Proteomes" id="UP000011518">
    <property type="component" value="Unassembled WGS sequence"/>
</dbReference>
<keyword evidence="3" id="KW-1185">Reference proteome</keyword>
<proteinExistence type="predicted"/>
<dbReference type="AlphaFoldDB" id="L9L420"/>
<organism evidence="2 3">
    <name type="scientific">Tupaia chinensis</name>
    <name type="common">Chinese tree shrew</name>
    <name type="synonym">Tupaia belangeri chinensis</name>
    <dbReference type="NCBI Taxonomy" id="246437"/>
    <lineage>
        <taxon>Eukaryota</taxon>
        <taxon>Metazoa</taxon>
        <taxon>Chordata</taxon>
        <taxon>Craniata</taxon>
        <taxon>Vertebrata</taxon>
        <taxon>Euteleostomi</taxon>
        <taxon>Mammalia</taxon>
        <taxon>Eutheria</taxon>
        <taxon>Euarchontoglires</taxon>
        <taxon>Scandentia</taxon>
        <taxon>Tupaiidae</taxon>
        <taxon>Tupaia</taxon>
    </lineage>
</organism>
<feature type="region of interest" description="Disordered" evidence="1">
    <location>
        <begin position="1"/>
        <end position="101"/>
    </location>
</feature>